<dbReference type="AlphaFoldDB" id="A0A4Y3VLH6"/>
<proteinExistence type="predicted"/>
<evidence type="ECO:0000313" key="2">
    <source>
        <dbReference type="Proteomes" id="UP000317881"/>
    </source>
</evidence>
<dbReference type="EMBL" id="BJND01000028">
    <property type="protein sequence ID" value="GEC06581.1"/>
    <property type="molecule type" value="Genomic_DNA"/>
</dbReference>
<accession>A0A4Y3VLH6</accession>
<sequence length="102" mass="11122">MPSVPRALAGLRDRVFGRRAPGTNARTATVRTVLPDSADCPSPEMWGAILAGARRRRAAHLWPAAVPSVWEPQTSALVRAYVLPPQERARVFVAPAGEAQWR</sequence>
<dbReference type="RefSeq" id="WP_141311213.1">
    <property type="nucleotide sequence ID" value="NZ_BJND01000028.1"/>
</dbReference>
<dbReference type="OrthoDB" id="4347558at2"/>
<organism evidence="1 2">
    <name type="scientific">Streptomyces spinoverrucosus</name>
    <dbReference type="NCBI Taxonomy" id="284043"/>
    <lineage>
        <taxon>Bacteria</taxon>
        <taxon>Bacillati</taxon>
        <taxon>Actinomycetota</taxon>
        <taxon>Actinomycetes</taxon>
        <taxon>Kitasatosporales</taxon>
        <taxon>Streptomycetaceae</taxon>
        <taxon>Streptomyces</taxon>
    </lineage>
</organism>
<protein>
    <submittedName>
        <fullName evidence="1">Uncharacterized protein</fullName>
    </submittedName>
</protein>
<gene>
    <name evidence="1" type="ORF">SSP24_42360</name>
</gene>
<reference evidence="1 2" key="1">
    <citation type="submission" date="2019-06" db="EMBL/GenBank/DDBJ databases">
        <title>Whole genome shotgun sequence of Streptomyces spinoverrucosus NBRC 14228.</title>
        <authorList>
            <person name="Hosoyama A."/>
            <person name="Uohara A."/>
            <person name="Ohji S."/>
            <person name="Ichikawa N."/>
        </authorList>
    </citation>
    <scope>NUCLEOTIDE SEQUENCE [LARGE SCALE GENOMIC DNA]</scope>
    <source>
        <strain evidence="1 2">NBRC 14228</strain>
    </source>
</reference>
<name>A0A4Y3VLH6_9ACTN</name>
<evidence type="ECO:0000313" key="1">
    <source>
        <dbReference type="EMBL" id="GEC06581.1"/>
    </source>
</evidence>
<keyword evidence="2" id="KW-1185">Reference proteome</keyword>
<dbReference type="Proteomes" id="UP000317881">
    <property type="component" value="Unassembled WGS sequence"/>
</dbReference>
<comment type="caution">
    <text evidence="1">The sequence shown here is derived from an EMBL/GenBank/DDBJ whole genome shotgun (WGS) entry which is preliminary data.</text>
</comment>